<sequence length="157" mass="18633">MKRTRKLADRLRETILNGTWVANTNYRDQLDNLDWKIATMEFKSLNTISLLAHHVHYYIAGIKNVFEGGNLEIRDKYSFQFAKIQSQNEWEIFLTKFWEDAESLAKLIEQLPDEKLDQSFVDEKYGTYQRNIDGLIEHSYYHLGQIVLLKKMLMPNN</sequence>
<evidence type="ECO:0000313" key="1">
    <source>
        <dbReference type="EMBL" id="RDY59386.1"/>
    </source>
</evidence>
<dbReference type="AlphaFoldDB" id="A0A371JPK5"/>
<dbReference type="Gene3D" id="1.20.120.450">
    <property type="entry name" value="dinb family like domain"/>
    <property type="match status" value="1"/>
</dbReference>
<dbReference type="RefSeq" id="WP_116184001.1">
    <property type="nucleotide sequence ID" value="NZ_QTJX01000002.1"/>
</dbReference>
<evidence type="ECO:0000313" key="2">
    <source>
        <dbReference type="Proteomes" id="UP000261828"/>
    </source>
</evidence>
<protein>
    <submittedName>
        <fullName evidence="1">DUF1572 domain-containing protein</fullName>
    </submittedName>
</protein>
<comment type="caution">
    <text evidence="1">The sequence shown here is derived from an EMBL/GenBank/DDBJ whole genome shotgun (WGS) entry which is preliminary data.</text>
</comment>
<organism evidence="1 2">
    <name type="scientific">Flagellimonas nanhaiensis</name>
    <dbReference type="NCBI Taxonomy" id="2292706"/>
    <lineage>
        <taxon>Bacteria</taxon>
        <taxon>Pseudomonadati</taxon>
        <taxon>Bacteroidota</taxon>
        <taxon>Flavobacteriia</taxon>
        <taxon>Flavobacteriales</taxon>
        <taxon>Flavobacteriaceae</taxon>
        <taxon>Flagellimonas</taxon>
    </lineage>
</organism>
<accession>A0A371JPK5</accession>
<keyword evidence="2" id="KW-1185">Reference proteome</keyword>
<gene>
    <name evidence="1" type="ORF">DX873_08340</name>
</gene>
<proteinExistence type="predicted"/>
<name>A0A371JPK5_9FLAO</name>
<dbReference type="OrthoDB" id="9814103at2"/>
<dbReference type="Proteomes" id="UP000261828">
    <property type="component" value="Unassembled WGS sequence"/>
</dbReference>
<dbReference type="InterPro" id="IPR034660">
    <property type="entry name" value="DinB/YfiT-like"/>
</dbReference>
<reference evidence="1 2" key="1">
    <citation type="submission" date="2018-08" db="EMBL/GenBank/DDBJ databases">
        <title>Muricauda nanhaiensis sp. nov., isolated from seawater of the South China Sea.</title>
        <authorList>
            <person name="Dang Y."/>
        </authorList>
    </citation>
    <scope>NUCLEOTIDE SEQUENCE [LARGE SCALE GENOMIC DNA]</scope>
    <source>
        <strain evidence="1 2">SM1704</strain>
    </source>
</reference>
<dbReference type="EMBL" id="QTJX01000002">
    <property type="protein sequence ID" value="RDY59386.1"/>
    <property type="molecule type" value="Genomic_DNA"/>
</dbReference>
<dbReference type="SUPFAM" id="SSF109854">
    <property type="entry name" value="DinB/YfiT-like putative metalloenzymes"/>
    <property type="match status" value="1"/>
</dbReference>